<feature type="transmembrane region" description="Helical" evidence="7">
    <location>
        <begin position="413"/>
        <end position="434"/>
    </location>
</feature>
<evidence type="ECO:0000256" key="4">
    <source>
        <dbReference type="ARBA" id="ARBA00022989"/>
    </source>
</evidence>
<dbReference type="AlphaFoldDB" id="A0A9P7GR72"/>
<evidence type="ECO:0000259" key="8">
    <source>
        <dbReference type="PROSITE" id="PS50850"/>
    </source>
</evidence>
<gene>
    <name evidence="9" type="ORF">KAF25_010459</name>
</gene>
<dbReference type="GO" id="GO:0022857">
    <property type="term" value="F:transmembrane transporter activity"/>
    <property type="evidence" value="ECO:0007669"/>
    <property type="project" value="InterPro"/>
</dbReference>
<dbReference type="EMBL" id="JAGPUO010000031">
    <property type="protein sequence ID" value="KAG5655307.1"/>
    <property type="molecule type" value="Genomic_DNA"/>
</dbReference>
<keyword evidence="6" id="KW-0325">Glycoprotein</keyword>
<feature type="transmembrane region" description="Helical" evidence="7">
    <location>
        <begin position="287"/>
        <end position="305"/>
    </location>
</feature>
<keyword evidence="2" id="KW-0813">Transport</keyword>
<feature type="transmembrane region" description="Helical" evidence="7">
    <location>
        <begin position="213"/>
        <end position="235"/>
    </location>
</feature>
<feature type="transmembrane region" description="Helical" evidence="7">
    <location>
        <begin position="325"/>
        <end position="344"/>
    </location>
</feature>
<dbReference type="PANTHER" id="PTHR43791">
    <property type="entry name" value="PERMEASE-RELATED"/>
    <property type="match status" value="1"/>
</dbReference>
<feature type="domain" description="Major facilitator superfamily (MFS) profile" evidence="8">
    <location>
        <begin position="53"/>
        <end position="471"/>
    </location>
</feature>
<evidence type="ECO:0000256" key="7">
    <source>
        <dbReference type="SAM" id="Phobius"/>
    </source>
</evidence>
<evidence type="ECO:0000256" key="3">
    <source>
        <dbReference type="ARBA" id="ARBA00022692"/>
    </source>
</evidence>
<accession>A0A9P7GR72</accession>
<evidence type="ECO:0000256" key="1">
    <source>
        <dbReference type="ARBA" id="ARBA00004141"/>
    </source>
</evidence>
<feature type="transmembrane region" description="Helical" evidence="7">
    <location>
        <begin position="119"/>
        <end position="139"/>
    </location>
</feature>
<name>A0A9P7GR72_9HYPO</name>
<protein>
    <recommendedName>
        <fullName evidence="8">Major facilitator superfamily (MFS) profile domain-containing protein</fullName>
    </recommendedName>
</protein>
<evidence type="ECO:0000256" key="5">
    <source>
        <dbReference type="ARBA" id="ARBA00023136"/>
    </source>
</evidence>
<dbReference type="InterPro" id="IPR020846">
    <property type="entry name" value="MFS_dom"/>
</dbReference>
<dbReference type="FunFam" id="1.20.1250.20:FF:000057">
    <property type="entry name" value="MFS general substrate transporter"/>
    <property type="match status" value="1"/>
</dbReference>
<dbReference type="PANTHER" id="PTHR43791:SF62">
    <property type="entry name" value="MAJOR FACILITATOR SUPERFAMILY (MFS) PROFILE DOMAIN-CONTAINING PROTEIN"/>
    <property type="match status" value="1"/>
</dbReference>
<proteinExistence type="predicted"/>
<keyword evidence="3 7" id="KW-0812">Transmembrane</keyword>
<evidence type="ECO:0000313" key="9">
    <source>
        <dbReference type="EMBL" id="KAG5655307.1"/>
    </source>
</evidence>
<reference evidence="9" key="1">
    <citation type="submission" date="2021-04" db="EMBL/GenBank/DDBJ databases">
        <title>Draft genome of Fusarium avenaceum strain F156N33, isolated from an atmospheric sample in Virginia.</title>
        <authorList>
            <person name="Yang S."/>
            <person name="Vinatzer B.A."/>
            <person name="Coleman J."/>
        </authorList>
    </citation>
    <scope>NUCLEOTIDE SEQUENCE</scope>
    <source>
        <strain evidence="9">F156N33</strain>
    </source>
</reference>
<evidence type="ECO:0000256" key="6">
    <source>
        <dbReference type="ARBA" id="ARBA00023180"/>
    </source>
</evidence>
<dbReference type="InterPro" id="IPR036259">
    <property type="entry name" value="MFS_trans_sf"/>
</dbReference>
<evidence type="ECO:0000313" key="10">
    <source>
        <dbReference type="Proteomes" id="UP000782241"/>
    </source>
</evidence>
<comment type="caution">
    <text evidence="9">The sequence shown here is derived from an EMBL/GenBank/DDBJ whole genome shotgun (WGS) entry which is preliminary data.</text>
</comment>
<feature type="transmembrane region" description="Helical" evidence="7">
    <location>
        <begin position="446"/>
        <end position="467"/>
    </location>
</feature>
<evidence type="ECO:0000256" key="2">
    <source>
        <dbReference type="ARBA" id="ARBA00022448"/>
    </source>
</evidence>
<dbReference type="GO" id="GO:0016020">
    <property type="term" value="C:membrane"/>
    <property type="evidence" value="ECO:0007669"/>
    <property type="project" value="UniProtKB-SubCell"/>
</dbReference>
<comment type="subcellular location">
    <subcellularLocation>
        <location evidence="1">Membrane</location>
        <topology evidence="1">Multi-pass membrane protein</topology>
    </subcellularLocation>
</comment>
<sequence>MTDQKQYDSRVSSEHVDEVAPIKKEETSINLSMTDDEYDATEKKVVRKLDFTLLPMVWLLYFFNYLDRNNIAQARLSSFEEDLGLKGNQFNVAVSILNVGYMIMQLPSNMLLTRTRPSIYIPAWTALWSIVSAATAGASNCSHLIVIRFFLGIAEAPFFPGAMFLLSCWYPRKELALRTAILYSGVLLATAFSGLIAAGVLSGLEGARGMAGWQWLFIIEGAGSFCAALFAFFILPDFPGQKTGVMKWLLSDNEQKVAVERINRDRVSLPDADHGVMAGLKMAVKDLRTWVFVLMLTANHSAYGFNSFFPTIVKGFNLGNTTLTLILTAPPYLIATATAFATAWSSDRRKNRGYHIAVPQAVACVGFVISVATLNNAARYAAAFLYICGCFSSNAMVFSWASSTLNQTPEKRACATAIINLLSQLGNIWSPYFFPATDGPRYIKANLLMMAFSALSVATCVVMRFSLQKANKKLRESGEGVNLFNL</sequence>
<feature type="transmembrane region" description="Helical" evidence="7">
    <location>
        <begin position="145"/>
        <end position="168"/>
    </location>
</feature>
<dbReference type="FunFam" id="1.20.1250.20:FF:000013">
    <property type="entry name" value="MFS general substrate transporter"/>
    <property type="match status" value="1"/>
</dbReference>
<keyword evidence="10" id="KW-1185">Reference proteome</keyword>
<organism evidence="9 10">
    <name type="scientific">Fusarium avenaceum</name>
    <dbReference type="NCBI Taxonomy" id="40199"/>
    <lineage>
        <taxon>Eukaryota</taxon>
        <taxon>Fungi</taxon>
        <taxon>Dikarya</taxon>
        <taxon>Ascomycota</taxon>
        <taxon>Pezizomycotina</taxon>
        <taxon>Sordariomycetes</taxon>
        <taxon>Hypocreomycetidae</taxon>
        <taxon>Hypocreales</taxon>
        <taxon>Nectriaceae</taxon>
        <taxon>Fusarium</taxon>
        <taxon>Fusarium tricinctum species complex</taxon>
    </lineage>
</organism>
<feature type="transmembrane region" description="Helical" evidence="7">
    <location>
        <begin position="380"/>
        <end position="401"/>
    </location>
</feature>
<keyword evidence="5 7" id="KW-0472">Membrane</keyword>
<dbReference type="InterPro" id="IPR011701">
    <property type="entry name" value="MFS"/>
</dbReference>
<keyword evidence="4 7" id="KW-1133">Transmembrane helix</keyword>
<dbReference type="PROSITE" id="PS50850">
    <property type="entry name" value="MFS"/>
    <property type="match status" value="1"/>
</dbReference>
<dbReference type="Proteomes" id="UP000782241">
    <property type="component" value="Unassembled WGS sequence"/>
</dbReference>
<feature type="transmembrane region" description="Helical" evidence="7">
    <location>
        <begin position="356"/>
        <end position="374"/>
    </location>
</feature>
<dbReference type="SUPFAM" id="SSF103473">
    <property type="entry name" value="MFS general substrate transporter"/>
    <property type="match status" value="1"/>
</dbReference>
<dbReference type="Pfam" id="PF07690">
    <property type="entry name" value="MFS_1"/>
    <property type="match status" value="1"/>
</dbReference>
<dbReference type="Gene3D" id="1.20.1250.20">
    <property type="entry name" value="MFS general substrate transporter like domains"/>
    <property type="match status" value="2"/>
</dbReference>
<feature type="transmembrane region" description="Helical" evidence="7">
    <location>
        <begin position="180"/>
        <end position="201"/>
    </location>
</feature>